<evidence type="ECO:0000313" key="1">
    <source>
        <dbReference type="EMBL" id="TGO31486.1"/>
    </source>
</evidence>
<evidence type="ECO:0000313" key="2">
    <source>
        <dbReference type="Proteomes" id="UP000297814"/>
    </source>
</evidence>
<comment type="caution">
    <text evidence="1">The sequence shown here is derived from an EMBL/GenBank/DDBJ whole genome shotgun (WGS) entry which is preliminary data.</text>
</comment>
<proteinExistence type="predicted"/>
<dbReference type="AlphaFoldDB" id="A0A4Z1G361"/>
<keyword evidence="2" id="KW-1185">Reference proteome</keyword>
<gene>
    <name evidence="1" type="ORF">BHYA_0658g00020</name>
</gene>
<protein>
    <submittedName>
        <fullName evidence="1">Uncharacterized protein</fullName>
    </submittedName>
</protein>
<sequence length="66" mass="7337">MPYAICNMQLPVPVPIPVPIPAPVLVFETWAGSISEDLADMIQSRRDLMQSLAWDNHNLHIAPMPS</sequence>
<dbReference type="Proteomes" id="UP000297814">
    <property type="component" value="Unassembled WGS sequence"/>
</dbReference>
<dbReference type="EMBL" id="PQXK01000653">
    <property type="protein sequence ID" value="TGO31486.1"/>
    <property type="molecule type" value="Genomic_DNA"/>
</dbReference>
<name>A0A4Z1G361_9HELO</name>
<reference evidence="1 2" key="1">
    <citation type="submission" date="2017-12" db="EMBL/GenBank/DDBJ databases">
        <title>Comparative genomics of Botrytis spp.</title>
        <authorList>
            <person name="Valero-Jimenez C.A."/>
            <person name="Tapia P."/>
            <person name="Veloso J."/>
            <person name="Silva-Moreno E."/>
            <person name="Staats M."/>
            <person name="Valdes J.H."/>
            <person name="Van Kan J.A.L."/>
        </authorList>
    </citation>
    <scope>NUCLEOTIDE SEQUENCE [LARGE SCALE GENOMIC DNA]</scope>
    <source>
        <strain evidence="1 2">Bh0001</strain>
    </source>
</reference>
<accession>A0A4Z1G361</accession>
<organism evidence="1 2">
    <name type="scientific">Botrytis hyacinthi</name>
    <dbReference type="NCBI Taxonomy" id="278943"/>
    <lineage>
        <taxon>Eukaryota</taxon>
        <taxon>Fungi</taxon>
        <taxon>Dikarya</taxon>
        <taxon>Ascomycota</taxon>
        <taxon>Pezizomycotina</taxon>
        <taxon>Leotiomycetes</taxon>
        <taxon>Helotiales</taxon>
        <taxon>Sclerotiniaceae</taxon>
        <taxon>Botrytis</taxon>
    </lineage>
</organism>